<sequence>MSDQTGLPITHWQRLWLYAVGGFVLFFLIAPCLIIVPMSFSDSTLLQFPPPTWSLRWYNEYFGSIEWRDATMVSIKVAVMTTILATPIGVAAAYALNASVLRFTGIINMILTAPLIIPVILIAIGAFFLYARIGINNTLTGLVLAHTVLAIPLVVLTVLSGFRSYDMNQERVARSLGAGRLSAFWQVTAPQIRFSIISGALFAFTTSFDEVVVSLFISGGETTTLTRRMFNALRDEIDPTIAAISTCLIILSVLMLSIAQILGTKREN</sequence>
<dbReference type="Gene3D" id="1.10.3720.10">
    <property type="entry name" value="MetI-like"/>
    <property type="match status" value="1"/>
</dbReference>
<dbReference type="CDD" id="cd06261">
    <property type="entry name" value="TM_PBP2"/>
    <property type="match status" value="1"/>
</dbReference>
<proteinExistence type="inferred from homology"/>
<dbReference type="PROSITE" id="PS50928">
    <property type="entry name" value="ABC_TM1"/>
    <property type="match status" value="1"/>
</dbReference>
<evidence type="ECO:0000256" key="2">
    <source>
        <dbReference type="ARBA" id="ARBA00022448"/>
    </source>
</evidence>
<comment type="subcellular location">
    <subcellularLocation>
        <location evidence="1">Cell inner membrane</location>
        <topology evidence="1">Multi-pass membrane protein</topology>
    </subcellularLocation>
    <subcellularLocation>
        <location evidence="8">Cell membrane</location>
        <topology evidence="8">Multi-pass membrane protein</topology>
    </subcellularLocation>
</comment>
<evidence type="ECO:0000256" key="6">
    <source>
        <dbReference type="ARBA" id="ARBA00022989"/>
    </source>
</evidence>
<feature type="transmembrane region" description="Helical" evidence="8">
    <location>
        <begin position="241"/>
        <end position="262"/>
    </location>
</feature>
<protein>
    <submittedName>
        <fullName evidence="10">ABC transporter permease</fullName>
    </submittedName>
</protein>
<dbReference type="EMBL" id="JAXCLW010000004">
    <property type="protein sequence ID" value="MDY0884432.1"/>
    <property type="molecule type" value="Genomic_DNA"/>
</dbReference>
<dbReference type="RefSeq" id="WP_320509495.1">
    <property type="nucleotide sequence ID" value="NZ_JAXCLW010000004.1"/>
</dbReference>
<feature type="transmembrane region" description="Helical" evidence="8">
    <location>
        <begin position="143"/>
        <end position="162"/>
    </location>
</feature>
<dbReference type="InterPro" id="IPR000515">
    <property type="entry name" value="MetI-like"/>
</dbReference>
<name>A0ABU5EDP8_9PROT</name>
<evidence type="ECO:0000256" key="4">
    <source>
        <dbReference type="ARBA" id="ARBA00022519"/>
    </source>
</evidence>
<evidence type="ECO:0000256" key="8">
    <source>
        <dbReference type="RuleBase" id="RU363032"/>
    </source>
</evidence>
<evidence type="ECO:0000313" key="11">
    <source>
        <dbReference type="Proteomes" id="UP001279642"/>
    </source>
</evidence>
<comment type="caution">
    <text evidence="10">The sequence shown here is derived from an EMBL/GenBank/DDBJ whole genome shotgun (WGS) entry which is preliminary data.</text>
</comment>
<feature type="transmembrane region" description="Helical" evidence="8">
    <location>
        <begin position="15"/>
        <end position="40"/>
    </location>
</feature>
<keyword evidence="7 8" id="KW-0472">Membrane</keyword>
<reference evidence="10 11" key="1">
    <citation type="journal article" date="2016" name="Antonie Van Leeuwenhoek">
        <title>Dongia soli sp. nov., isolated from soil from Dokdo, Korea.</title>
        <authorList>
            <person name="Kim D.U."/>
            <person name="Lee H."/>
            <person name="Kim H."/>
            <person name="Kim S.G."/>
            <person name="Ka J.O."/>
        </authorList>
    </citation>
    <scope>NUCLEOTIDE SEQUENCE [LARGE SCALE GENOMIC DNA]</scope>
    <source>
        <strain evidence="10 11">D78</strain>
    </source>
</reference>
<keyword evidence="3" id="KW-1003">Cell membrane</keyword>
<dbReference type="SUPFAM" id="SSF161098">
    <property type="entry name" value="MetI-like"/>
    <property type="match status" value="1"/>
</dbReference>
<keyword evidence="4" id="KW-0997">Cell inner membrane</keyword>
<comment type="similarity">
    <text evidence="8">Belongs to the binding-protein-dependent transport system permease family.</text>
</comment>
<evidence type="ECO:0000256" key="3">
    <source>
        <dbReference type="ARBA" id="ARBA00022475"/>
    </source>
</evidence>
<keyword evidence="6 8" id="KW-1133">Transmembrane helix</keyword>
<dbReference type="PANTHER" id="PTHR43357:SF4">
    <property type="entry name" value="INNER MEMBRANE ABC TRANSPORTER PERMEASE PROTEIN YDCV"/>
    <property type="match status" value="1"/>
</dbReference>
<evidence type="ECO:0000256" key="7">
    <source>
        <dbReference type="ARBA" id="ARBA00023136"/>
    </source>
</evidence>
<accession>A0ABU5EDP8</accession>
<keyword evidence="11" id="KW-1185">Reference proteome</keyword>
<keyword evidence="5 8" id="KW-0812">Transmembrane</keyword>
<dbReference type="PANTHER" id="PTHR43357">
    <property type="entry name" value="INNER MEMBRANE ABC TRANSPORTER PERMEASE PROTEIN YDCV"/>
    <property type="match status" value="1"/>
</dbReference>
<feature type="transmembrane region" description="Helical" evidence="8">
    <location>
        <begin position="109"/>
        <end position="131"/>
    </location>
</feature>
<evidence type="ECO:0000259" key="9">
    <source>
        <dbReference type="PROSITE" id="PS50928"/>
    </source>
</evidence>
<dbReference type="Proteomes" id="UP001279642">
    <property type="component" value="Unassembled WGS sequence"/>
</dbReference>
<dbReference type="Pfam" id="PF00528">
    <property type="entry name" value="BPD_transp_1"/>
    <property type="match status" value="1"/>
</dbReference>
<evidence type="ECO:0000256" key="5">
    <source>
        <dbReference type="ARBA" id="ARBA00022692"/>
    </source>
</evidence>
<organism evidence="10 11">
    <name type="scientific">Dongia soli</name>
    <dbReference type="NCBI Taxonomy" id="600628"/>
    <lineage>
        <taxon>Bacteria</taxon>
        <taxon>Pseudomonadati</taxon>
        <taxon>Pseudomonadota</taxon>
        <taxon>Alphaproteobacteria</taxon>
        <taxon>Rhodospirillales</taxon>
        <taxon>Dongiaceae</taxon>
        <taxon>Dongia</taxon>
    </lineage>
</organism>
<evidence type="ECO:0000313" key="10">
    <source>
        <dbReference type="EMBL" id="MDY0884432.1"/>
    </source>
</evidence>
<evidence type="ECO:0000256" key="1">
    <source>
        <dbReference type="ARBA" id="ARBA00004429"/>
    </source>
</evidence>
<feature type="domain" description="ABC transmembrane type-1" evidence="9">
    <location>
        <begin position="71"/>
        <end position="259"/>
    </location>
</feature>
<gene>
    <name evidence="10" type="ORF">SMD27_16430</name>
</gene>
<keyword evidence="2 8" id="KW-0813">Transport</keyword>
<dbReference type="InterPro" id="IPR035906">
    <property type="entry name" value="MetI-like_sf"/>
</dbReference>
<feature type="transmembrane region" description="Helical" evidence="8">
    <location>
        <begin position="77"/>
        <end position="97"/>
    </location>
</feature>